<comment type="catalytic activity">
    <reaction evidence="14">
        <text>L-seryl-[protein] + ATP = O-phospho-L-seryl-[protein] + ADP + H(+)</text>
        <dbReference type="Rhea" id="RHEA:17989"/>
        <dbReference type="Rhea" id="RHEA-COMP:9863"/>
        <dbReference type="Rhea" id="RHEA-COMP:11604"/>
        <dbReference type="ChEBI" id="CHEBI:15378"/>
        <dbReference type="ChEBI" id="CHEBI:29999"/>
        <dbReference type="ChEBI" id="CHEBI:30616"/>
        <dbReference type="ChEBI" id="CHEBI:83421"/>
        <dbReference type="ChEBI" id="CHEBI:456216"/>
        <dbReference type="EC" id="2.7.11.12"/>
    </reaction>
</comment>
<dbReference type="GO" id="GO:0004691">
    <property type="term" value="F:cAMP-dependent protein kinase activity"/>
    <property type="evidence" value="ECO:0000318"/>
    <property type="project" value="GO_Central"/>
</dbReference>
<keyword evidence="10" id="KW-0460">Magnesium</keyword>
<dbReference type="SUPFAM" id="SSF51206">
    <property type="entry name" value="cAMP-binding domain-like"/>
    <property type="match status" value="2"/>
</dbReference>
<feature type="binding site" evidence="16">
    <location>
        <position position="323"/>
    </location>
    <ligand>
        <name>ATP</name>
        <dbReference type="ChEBI" id="CHEBI:30616"/>
    </ligand>
</feature>
<dbReference type="InParanoid" id="F6SE21"/>
<evidence type="ECO:0000256" key="5">
    <source>
        <dbReference type="ARBA" id="ARBA00022535"/>
    </source>
</evidence>
<evidence type="ECO:0000313" key="21">
    <source>
        <dbReference type="Proteomes" id="UP000008144"/>
    </source>
</evidence>
<dbReference type="PROSITE" id="PS51285">
    <property type="entry name" value="AGC_KINASE_CTER"/>
    <property type="match status" value="1"/>
</dbReference>
<keyword evidence="21" id="KW-1185">Reference proteome</keyword>
<comment type="similarity">
    <text evidence="2">Belongs to the protein kinase superfamily. AGC Ser/Thr protein kinase family. cGMP subfamily.</text>
</comment>
<dbReference type="HOGENOM" id="CLU_000288_73_2_1"/>
<dbReference type="SMART" id="SM00100">
    <property type="entry name" value="cNMP"/>
    <property type="match status" value="2"/>
</dbReference>
<evidence type="ECO:0000256" key="16">
    <source>
        <dbReference type="PIRSR" id="PIRSR000559-2"/>
    </source>
</evidence>
<keyword evidence="5" id="KW-0140">cGMP</keyword>
<dbReference type="GO" id="GO:0004692">
    <property type="term" value="F:cGMP-dependent protein kinase activity"/>
    <property type="evidence" value="ECO:0007669"/>
    <property type="project" value="UniProtKB-EC"/>
</dbReference>
<dbReference type="PROSITE" id="PS50042">
    <property type="entry name" value="CNMP_BINDING_3"/>
    <property type="match status" value="2"/>
</dbReference>
<feature type="domain" description="Cyclic nucleotide-binding" evidence="18">
    <location>
        <begin position="144"/>
        <end position="214"/>
    </location>
</feature>
<dbReference type="GO" id="GO:0005829">
    <property type="term" value="C:cytosol"/>
    <property type="evidence" value="ECO:0000318"/>
    <property type="project" value="GO_Central"/>
</dbReference>
<dbReference type="OMA" id="YDENREF"/>
<evidence type="ECO:0000256" key="4">
    <source>
        <dbReference type="ARBA" id="ARBA00022527"/>
    </source>
</evidence>
<keyword evidence="11" id="KW-0142">cGMP-binding</keyword>
<dbReference type="SMART" id="SM00220">
    <property type="entry name" value="S_TKc"/>
    <property type="match status" value="1"/>
</dbReference>
<dbReference type="PROSITE" id="PS00108">
    <property type="entry name" value="PROTEIN_KINASE_ST"/>
    <property type="match status" value="1"/>
</dbReference>
<evidence type="ECO:0000256" key="1">
    <source>
        <dbReference type="ARBA" id="ARBA00001946"/>
    </source>
</evidence>
<dbReference type="InterPro" id="IPR000595">
    <property type="entry name" value="cNMP-bd_dom"/>
</dbReference>
<comment type="catalytic activity">
    <reaction evidence="13">
        <text>L-threonyl-[protein] + ATP = O-phospho-L-threonyl-[protein] + ADP + H(+)</text>
        <dbReference type="Rhea" id="RHEA:46608"/>
        <dbReference type="Rhea" id="RHEA-COMP:11060"/>
        <dbReference type="Rhea" id="RHEA-COMP:11605"/>
        <dbReference type="ChEBI" id="CHEBI:15378"/>
        <dbReference type="ChEBI" id="CHEBI:30013"/>
        <dbReference type="ChEBI" id="CHEBI:30616"/>
        <dbReference type="ChEBI" id="CHEBI:61977"/>
        <dbReference type="ChEBI" id="CHEBI:456216"/>
        <dbReference type="EC" id="2.7.11.12"/>
    </reaction>
</comment>
<dbReference type="InterPro" id="IPR008271">
    <property type="entry name" value="Ser/Thr_kinase_AS"/>
</dbReference>
<comment type="cofactor">
    <cofactor evidence="1">
        <name>Mg(2+)</name>
        <dbReference type="ChEBI" id="CHEBI:18420"/>
    </cofactor>
</comment>
<feature type="domain" description="Protein kinase" evidence="17">
    <location>
        <begin position="293"/>
        <end position="560"/>
    </location>
</feature>
<reference evidence="20" key="2">
    <citation type="submission" date="2025-08" db="UniProtKB">
        <authorList>
            <consortium name="Ensembl"/>
        </authorList>
    </citation>
    <scope>IDENTIFICATION</scope>
</reference>
<dbReference type="GO" id="GO:0005952">
    <property type="term" value="C:cAMP-dependent protein kinase complex"/>
    <property type="evidence" value="ECO:0000318"/>
    <property type="project" value="GO_Central"/>
</dbReference>
<organism evidence="20 21">
    <name type="scientific">Ciona intestinalis</name>
    <name type="common">Transparent sea squirt</name>
    <name type="synonym">Ascidia intestinalis</name>
    <dbReference type="NCBI Taxonomy" id="7719"/>
    <lineage>
        <taxon>Eukaryota</taxon>
        <taxon>Metazoa</taxon>
        <taxon>Chordata</taxon>
        <taxon>Tunicata</taxon>
        <taxon>Ascidiacea</taxon>
        <taxon>Phlebobranchia</taxon>
        <taxon>Cionidae</taxon>
        <taxon>Ciona</taxon>
    </lineage>
</organism>
<dbReference type="Gene3D" id="1.10.510.10">
    <property type="entry name" value="Transferase(Phosphotransferase) domain 1"/>
    <property type="match status" value="1"/>
</dbReference>
<keyword evidence="7 16" id="KW-0547">Nucleotide-binding</keyword>
<evidence type="ECO:0000256" key="7">
    <source>
        <dbReference type="ARBA" id="ARBA00022741"/>
    </source>
</evidence>
<evidence type="ECO:0000313" key="20">
    <source>
        <dbReference type="Ensembl" id="ENSCINP00000000752.3"/>
    </source>
</evidence>
<evidence type="ECO:0000256" key="8">
    <source>
        <dbReference type="ARBA" id="ARBA00022777"/>
    </source>
</evidence>
<dbReference type="InterPro" id="IPR018490">
    <property type="entry name" value="cNMP-bd_dom_sf"/>
</dbReference>
<dbReference type="PANTHER" id="PTHR24353">
    <property type="entry name" value="CYCLIC NUCLEOTIDE-DEPENDENT PROTEIN KINASE"/>
    <property type="match status" value="1"/>
</dbReference>
<dbReference type="GO" id="GO:0030553">
    <property type="term" value="F:cGMP binding"/>
    <property type="evidence" value="ECO:0007669"/>
    <property type="project" value="UniProtKB-KW"/>
</dbReference>
<feature type="active site" description="Proton acceptor" evidence="15">
    <location>
        <position position="419"/>
    </location>
</feature>
<dbReference type="Gene3D" id="2.60.120.10">
    <property type="entry name" value="Jelly Rolls"/>
    <property type="match status" value="2"/>
</dbReference>
<dbReference type="GO" id="GO:0007189">
    <property type="term" value="P:adenylate cyclase-activating G protein-coupled receptor signaling pathway"/>
    <property type="evidence" value="ECO:0000318"/>
    <property type="project" value="GO_Central"/>
</dbReference>
<evidence type="ECO:0000256" key="11">
    <source>
        <dbReference type="ARBA" id="ARBA00022992"/>
    </source>
</evidence>
<name>F6SE21_CIOIN</name>
<dbReference type="AlphaFoldDB" id="F6SE21"/>
<keyword evidence="4" id="KW-0723">Serine/threonine-protein kinase</keyword>
<keyword evidence="8" id="KW-0418">Kinase</keyword>
<dbReference type="PROSITE" id="PS50011">
    <property type="entry name" value="PROTEIN_KINASE_DOM"/>
    <property type="match status" value="1"/>
</dbReference>
<evidence type="ECO:0000259" key="19">
    <source>
        <dbReference type="PROSITE" id="PS51285"/>
    </source>
</evidence>
<evidence type="ECO:0000256" key="14">
    <source>
        <dbReference type="ARBA" id="ARBA00047462"/>
    </source>
</evidence>
<evidence type="ECO:0000256" key="15">
    <source>
        <dbReference type="PIRSR" id="PIRSR000559-1"/>
    </source>
</evidence>
<accession>F6SE21</accession>
<dbReference type="PIRSF" id="PIRSF000559">
    <property type="entry name" value="cGMP-dep_kinase"/>
    <property type="match status" value="1"/>
</dbReference>
<dbReference type="CDD" id="cd00038">
    <property type="entry name" value="CAP_ED"/>
    <property type="match status" value="2"/>
</dbReference>
<dbReference type="InterPro" id="IPR000961">
    <property type="entry name" value="AGC-kinase_C"/>
</dbReference>
<keyword evidence="9 16" id="KW-0067">ATP-binding</keyword>
<dbReference type="SMART" id="SM00133">
    <property type="entry name" value="S_TK_X"/>
    <property type="match status" value="1"/>
</dbReference>
<feature type="domain" description="AGC-kinase C-terminal" evidence="19">
    <location>
        <begin position="561"/>
        <end position="611"/>
    </location>
</feature>
<evidence type="ECO:0000256" key="9">
    <source>
        <dbReference type="ARBA" id="ARBA00022840"/>
    </source>
</evidence>
<evidence type="ECO:0000256" key="2">
    <source>
        <dbReference type="ARBA" id="ARBA00006352"/>
    </source>
</evidence>
<dbReference type="Pfam" id="PF00069">
    <property type="entry name" value="Pkinase"/>
    <property type="match status" value="1"/>
</dbReference>
<reference evidence="21" key="1">
    <citation type="journal article" date="2002" name="Science">
        <title>The draft genome of Ciona intestinalis: insights into chordate and vertebrate origins.</title>
        <authorList>
            <person name="Dehal P."/>
            <person name="Satou Y."/>
            <person name="Campbell R.K."/>
            <person name="Chapman J."/>
            <person name="Degnan B."/>
            <person name="De Tomaso A."/>
            <person name="Davidson B."/>
            <person name="Di Gregorio A."/>
            <person name="Gelpke M."/>
            <person name="Goodstein D.M."/>
            <person name="Harafuji N."/>
            <person name="Hastings K.E."/>
            <person name="Ho I."/>
            <person name="Hotta K."/>
            <person name="Huang W."/>
            <person name="Kawashima T."/>
            <person name="Lemaire P."/>
            <person name="Martinez D."/>
            <person name="Meinertzhagen I.A."/>
            <person name="Necula S."/>
            <person name="Nonaka M."/>
            <person name="Putnam N."/>
            <person name="Rash S."/>
            <person name="Saiga H."/>
            <person name="Satake M."/>
            <person name="Terry A."/>
            <person name="Yamada L."/>
            <person name="Wang H.G."/>
            <person name="Awazu S."/>
            <person name="Azumi K."/>
            <person name="Boore J."/>
            <person name="Branno M."/>
            <person name="Chin-Bow S."/>
            <person name="DeSantis R."/>
            <person name="Doyle S."/>
            <person name="Francino P."/>
            <person name="Keys D.N."/>
            <person name="Haga S."/>
            <person name="Hayashi H."/>
            <person name="Hino K."/>
            <person name="Imai K.S."/>
            <person name="Inaba K."/>
            <person name="Kano S."/>
            <person name="Kobayashi K."/>
            <person name="Kobayashi M."/>
            <person name="Lee B.I."/>
            <person name="Makabe K.W."/>
            <person name="Manohar C."/>
            <person name="Matassi G."/>
            <person name="Medina M."/>
            <person name="Mochizuki Y."/>
            <person name="Mount S."/>
            <person name="Morishita T."/>
            <person name="Miura S."/>
            <person name="Nakayama A."/>
            <person name="Nishizaka S."/>
            <person name="Nomoto H."/>
            <person name="Ohta F."/>
            <person name="Oishi K."/>
            <person name="Rigoutsos I."/>
            <person name="Sano M."/>
            <person name="Sasaki A."/>
            <person name="Sasakura Y."/>
            <person name="Shoguchi E."/>
            <person name="Shin-i T."/>
            <person name="Spagnuolo A."/>
            <person name="Stainier D."/>
            <person name="Suzuki M.M."/>
            <person name="Tassy O."/>
            <person name="Takatori N."/>
            <person name="Tokuoka M."/>
            <person name="Yagi K."/>
            <person name="Yoshizaki F."/>
            <person name="Wada S."/>
            <person name="Zhang C."/>
            <person name="Hyatt P.D."/>
            <person name="Larimer F."/>
            <person name="Detter C."/>
            <person name="Doggett N."/>
            <person name="Glavina T."/>
            <person name="Hawkins T."/>
            <person name="Richardson P."/>
            <person name="Lucas S."/>
            <person name="Kohara Y."/>
            <person name="Levine M."/>
            <person name="Satoh N."/>
            <person name="Rokhsar D.S."/>
        </authorList>
    </citation>
    <scope>NUCLEOTIDE SEQUENCE [LARGE SCALE GENOMIC DNA]</scope>
</reference>
<dbReference type="GO" id="GO:0005524">
    <property type="term" value="F:ATP binding"/>
    <property type="evidence" value="ECO:0007669"/>
    <property type="project" value="UniProtKB-KW"/>
</dbReference>
<dbReference type="InterPro" id="IPR011009">
    <property type="entry name" value="Kinase-like_dom_sf"/>
</dbReference>
<evidence type="ECO:0000256" key="13">
    <source>
        <dbReference type="ARBA" id="ARBA00047298"/>
    </source>
</evidence>
<dbReference type="FunFam" id="1.10.510.10:FF:000210">
    <property type="entry name" value="Non-specific serine/threonine protein kinase"/>
    <property type="match status" value="1"/>
</dbReference>
<dbReference type="SUPFAM" id="SSF56112">
    <property type="entry name" value="Protein kinase-like (PK-like)"/>
    <property type="match status" value="1"/>
</dbReference>
<dbReference type="Proteomes" id="UP000008144">
    <property type="component" value="Unassembled WGS sequence"/>
</dbReference>
<evidence type="ECO:0000256" key="12">
    <source>
        <dbReference type="ARBA" id="ARBA00024113"/>
    </source>
</evidence>
<dbReference type="GeneTree" id="ENSGT00940000166710"/>
<dbReference type="GO" id="GO:0007155">
    <property type="term" value="P:cell adhesion"/>
    <property type="evidence" value="ECO:0000318"/>
    <property type="project" value="GO_Central"/>
</dbReference>
<evidence type="ECO:0000256" key="3">
    <source>
        <dbReference type="ARBA" id="ARBA00012428"/>
    </source>
</evidence>
<sequence>KTPEVMKRLRHALMSSKCLSQLPEDDVTKLIDVMKFKKINKGERLMQEGTLGQAFYVMNDGECRIYKKSDDVTLTSSTGIPVNLWTVFGDVDVFYHSPRVWSCKCVRQGSVWFVTREEFRAVVSRQDQLSRKKETFCFLKSIPAFQKLERSRLKRIVNCSKLEHYGRGDYVIQQGSIVSSVYVIKEGEVHVSRLIDGTETLQHVLRKGQWFGDVITGKRHPNNVIAASNDTVQCVLIPIMEVADVADLMRSSNGDVTDHLRSSTHQSRRNSIAFIIVYKLFFSELSGKGLQDFHVVATIGNGAFGLVDLVTLATNQNCAFAVKKMSNQEIVSNDQQNHVTQEKEIQFVTSQECPFIASLYTSFKDKRYVYFVMEYCAGGELFKLMTSAKSFDRKAARFYAGCVIEALSYLHSGNIVYRDLKPENLVLDGRGYCKLTDFGFAKKLSKRSGLKTFTFCGTPECMAPEAILYKGHSFPVDLWSLGVFIYEIVVGKAPFRNRNKDELGQSILRGVEPKLIAAKEAKRIDDVTVAIVRELCQMRPEDRLGAGRMGIHDVTKHCWFDGFDWELLRQRKMESPWKPQLNSATDVRYFDVYNKTPASVSGEFPGWDETF</sequence>
<protein>
    <recommendedName>
        <fullName evidence="12">cGMP-dependent protein kinase</fullName>
        <ecNumber evidence="3">2.7.11.12</ecNumber>
    </recommendedName>
</protein>
<dbReference type="EC" id="2.7.11.12" evidence="3"/>
<dbReference type="STRING" id="7719.ENSCINP00000000752"/>
<dbReference type="InterPro" id="IPR014710">
    <property type="entry name" value="RmlC-like_jellyroll"/>
</dbReference>
<dbReference type="InterPro" id="IPR000719">
    <property type="entry name" value="Prot_kinase_dom"/>
</dbReference>
<evidence type="ECO:0000259" key="17">
    <source>
        <dbReference type="PROSITE" id="PS50011"/>
    </source>
</evidence>
<evidence type="ECO:0000256" key="10">
    <source>
        <dbReference type="ARBA" id="ARBA00022842"/>
    </source>
</evidence>
<dbReference type="Gene3D" id="3.30.200.20">
    <property type="entry name" value="Phosphorylase Kinase, domain 1"/>
    <property type="match status" value="1"/>
</dbReference>
<feature type="domain" description="Cyclic nucleotide-binding" evidence="18">
    <location>
        <begin position="18"/>
        <end position="132"/>
    </location>
</feature>
<dbReference type="Ensembl" id="ENSCINT00000000752.3">
    <property type="protein sequence ID" value="ENSCINP00000000752.3"/>
    <property type="gene ID" value="ENSCING00000000405.3"/>
</dbReference>
<evidence type="ECO:0000259" key="18">
    <source>
        <dbReference type="PROSITE" id="PS50042"/>
    </source>
</evidence>
<dbReference type="FunCoup" id="F6SE21">
    <property type="interactions" value="6"/>
</dbReference>
<dbReference type="InterPro" id="IPR002374">
    <property type="entry name" value="cGMP_dep_kinase"/>
</dbReference>
<proteinExistence type="inferred from homology"/>
<dbReference type="Pfam" id="PF00027">
    <property type="entry name" value="cNMP_binding"/>
    <property type="match status" value="2"/>
</dbReference>
<reference evidence="20" key="3">
    <citation type="submission" date="2025-09" db="UniProtKB">
        <authorList>
            <consortium name="Ensembl"/>
        </authorList>
    </citation>
    <scope>IDENTIFICATION</scope>
</reference>
<dbReference type="PANTHER" id="PTHR24353:SF37">
    <property type="entry name" value="CAMP-DEPENDENT PROTEIN KINASE CATALYTIC SUBUNIT PRKX"/>
    <property type="match status" value="1"/>
</dbReference>
<evidence type="ECO:0000256" key="6">
    <source>
        <dbReference type="ARBA" id="ARBA00022679"/>
    </source>
</evidence>
<keyword evidence="6" id="KW-0808">Transferase</keyword>